<sequence length="287" mass="31324">MSNSGICLKAQRAAVIATVFAVVFCSLECSAFARGSISSRVRRMATAQRQQVITSLQQEIDQARKTLQQAESQVTLTASELQTARSNLLRAKEIVEQNEREEREHVRSLHDVEETILANQAADSAYAKAMAALEKAEAEQGNQLRQALHLPPADGNSAAPDRLSLQAKLTSEQRERLKTSDAYQKAVASVTLAAEQVRTVRHELFAQNPDWKKAFADRQKADQSAHTAEQSQHKAGKQAAADRAEMQNASQVAAYAREVIADAESQLRLLGVAPKPAPTAKKTANSK</sequence>
<keyword evidence="4" id="KW-1185">Reference proteome</keyword>
<evidence type="ECO:0000313" key="4">
    <source>
        <dbReference type="Proteomes" id="UP000199518"/>
    </source>
</evidence>
<evidence type="ECO:0000313" key="3">
    <source>
        <dbReference type="EMBL" id="SFJ66747.1"/>
    </source>
</evidence>
<organism evidence="3 4">
    <name type="scientific">Planctomicrobium piriforme</name>
    <dbReference type="NCBI Taxonomy" id="1576369"/>
    <lineage>
        <taxon>Bacteria</taxon>
        <taxon>Pseudomonadati</taxon>
        <taxon>Planctomycetota</taxon>
        <taxon>Planctomycetia</taxon>
        <taxon>Planctomycetales</taxon>
        <taxon>Planctomycetaceae</taxon>
        <taxon>Planctomicrobium</taxon>
    </lineage>
</organism>
<proteinExistence type="predicted"/>
<dbReference type="AlphaFoldDB" id="A0A1I3TB79"/>
<gene>
    <name evidence="3" type="ORF">SAMN05421753_12812</name>
</gene>
<protein>
    <submittedName>
        <fullName evidence="3">Uncharacterized protein</fullName>
    </submittedName>
</protein>
<keyword evidence="1" id="KW-0175">Coiled coil</keyword>
<dbReference type="Proteomes" id="UP000199518">
    <property type="component" value="Unassembled WGS sequence"/>
</dbReference>
<name>A0A1I3TB79_9PLAN</name>
<feature type="coiled-coil region" evidence="1">
    <location>
        <begin position="53"/>
        <end position="139"/>
    </location>
</feature>
<dbReference type="RefSeq" id="WP_092057084.1">
    <property type="nucleotide sequence ID" value="NZ_FOQD01000028.1"/>
</dbReference>
<feature type="region of interest" description="Disordered" evidence="2">
    <location>
        <begin position="216"/>
        <end position="248"/>
    </location>
</feature>
<dbReference type="STRING" id="1576369.SAMN05421753_12812"/>
<evidence type="ECO:0000256" key="1">
    <source>
        <dbReference type="SAM" id="Coils"/>
    </source>
</evidence>
<reference evidence="4" key="1">
    <citation type="submission" date="2016-10" db="EMBL/GenBank/DDBJ databases">
        <authorList>
            <person name="Varghese N."/>
            <person name="Submissions S."/>
        </authorList>
    </citation>
    <scope>NUCLEOTIDE SEQUENCE [LARGE SCALE GENOMIC DNA]</scope>
    <source>
        <strain evidence="4">DSM 26348</strain>
    </source>
</reference>
<dbReference type="EMBL" id="FOQD01000028">
    <property type="protein sequence ID" value="SFJ66747.1"/>
    <property type="molecule type" value="Genomic_DNA"/>
</dbReference>
<accession>A0A1I3TB79</accession>
<evidence type="ECO:0000256" key="2">
    <source>
        <dbReference type="SAM" id="MobiDB-lite"/>
    </source>
</evidence>